<dbReference type="AlphaFoldDB" id="A0A2M7P2J0"/>
<organism evidence="1 2">
    <name type="scientific">Candidatus Desantisbacteria bacterium CG_4_10_14_3_um_filter_40_18</name>
    <dbReference type="NCBI Taxonomy" id="1974544"/>
    <lineage>
        <taxon>Bacteria</taxon>
        <taxon>Candidatus Desantisiibacteriota</taxon>
    </lineage>
</organism>
<name>A0A2M7P2J0_9BACT</name>
<evidence type="ECO:0000313" key="1">
    <source>
        <dbReference type="EMBL" id="PIY19664.1"/>
    </source>
</evidence>
<proteinExistence type="predicted"/>
<accession>A0A2M7P2J0</accession>
<sequence length="89" mass="10263">MIINIKYNKKKQELFDMNLVENSVPYPSTHNRNGCIAFLLLPIVGGSHAEERGGERTEGIDRGAELYWPAILIMDFQIHHRDTEARRII</sequence>
<comment type="caution">
    <text evidence="1">The sequence shown here is derived from an EMBL/GenBank/DDBJ whole genome shotgun (WGS) entry which is preliminary data.</text>
</comment>
<gene>
    <name evidence="1" type="ORF">COZ13_04160</name>
</gene>
<dbReference type="EMBL" id="PFKI01000133">
    <property type="protein sequence ID" value="PIY19664.1"/>
    <property type="molecule type" value="Genomic_DNA"/>
</dbReference>
<dbReference type="Proteomes" id="UP000231028">
    <property type="component" value="Unassembled WGS sequence"/>
</dbReference>
<protein>
    <submittedName>
        <fullName evidence="1">Uncharacterized protein</fullName>
    </submittedName>
</protein>
<evidence type="ECO:0000313" key="2">
    <source>
        <dbReference type="Proteomes" id="UP000231028"/>
    </source>
</evidence>
<reference evidence="2" key="1">
    <citation type="submission" date="2017-09" db="EMBL/GenBank/DDBJ databases">
        <title>Depth-based differentiation of microbial function through sediment-hosted aquifers and enrichment of novel symbionts in the deep terrestrial subsurface.</title>
        <authorList>
            <person name="Probst A.J."/>
            <person name="Ladd B."/>
            <person name="Jarett J.K."/>
            <person name="Geller-Mcgrath D.E."/>
            <person name="Sieber C.M.K."/>
            <person name="Emerson J.B."/>
            <person name="Anantharaman K."/>
            <person name="Thomas B.C."/>
            <person name="Malmstrom R."/>
            <person name="Stieglmeier M."/>
            <person name="Klingl A."/>
            <person name="Woyke T."/>
            <person name="Ryan C.M."/>
            <person name="Banfield J.F."/>
        </authorList>
    </citation>
    <scope>NUCLEOTIDE SEQUENCE [LARGE SCALE GENOMIC DNA]</scope>
</reference>